<dbReference type="Pfam" id="PF09420">
    <property type="entry name" value="Nop16"/>
    <property type="match status" value="1"/>
</dbReference>
<dbReference type="AlphaFoldDB" id="A0A163JHL0"/>
<keyword evidence="5" id="KW-0539">Nucleus</keyword>
<name>A0A163JHL0_ABSGL</name>
<evidence type="ECO:0000256" key="1">
    <source>
        <dbReference type="ARBA" id="ARBA00002889"/>
    </source>
</evidence>
<dbReference type="InterPro" id="IPR019002">
    <property type="entry name" value="Ribosome_biogenesis_Nop16"/>
</dbReference>
<evidence type="ECO:0000256" key="4">
    <source>
        <dbReference type="ARBA" id="ARBA00015522"/>
    </source>
</evidence>
<evidence type="ECO:0000256" key="2">
    <source>
        <dbReference type="ARBA" id="ARBA00004604"/>
    </source>
</evidence>
<evidence type="ECO:0000313" key="6">
    <source>
        <dbReference type="EMBL" id="SAL99394.1"/>
    </source>
</evidence>
<accession>A0A163JHL0</accession>
<proteinExistence type="inferred from homology"/>
<dbReference type="Proteomes" id="UP000078561">
    <property type="component" value="Unassembled WGS sequence"/>
</dbReference>
<dbReference type="GO" id="GO:0042273">
    <property type="term" value="P:ribosomal large subunit biogenesis"/>
    <property type="evidence" value="ECO:0007669"/>
    <property type="project" value="TreeGrafter"/>
</dbReference>
<dbReference type="PANTHER" id="PTHR13243:SF1">
    <property type="entry name" value="NUCLEOLAR PROTEIN 16"/>
    <property type="match status" value="1"/>
</dbReference>
<comment type="function">
    <text evidence="1">Involved in the biogenesis of the 60S ribosomal subunit.</text>
</comment>
<evidence type="ECO:0000313" key="7">
    <source>
        <dbReference type="Proteomes" id="UP000078561"/>
    </source>
</evidence>
<gene>
    <name evidence="6" type="primary">ABSGL_05008.1 scaffold 6272</name>
</gene>
<dbReference type="GO" id="GO:0005730">
    <property type="term" value="C:nucleolus"/>
    <property type="evidence" value="ECO:0007669"/>
    <property type="project" value="UniProtKB-SubCell"/>
</dbReference>
<organism evidence="6">
    <name type="scientific">Absidia glauca</name>
    <name type="common">Pin mould</name>
    <dbReference type="NCBI Taxonomy" id="4829"/>
    <lineage>
        <taxon>Eukaryota</taxon>
        <taxon>Fungi</taxon>
        <taxon>Fungi incertae sedis</taxon>
        <taxon>Mucoromycota</taxon>
        <taxon>Mucoromycotina</taxon>
        <taxon>Mucoromycetes</taxon>
        <taxon>Mucorales</taxon>
        <taxon>Cunninghamellaceae</taxon>
        <taxon>Absidia</taxon>
    </lineage>
</organism>
<evidence type="ECO:0000256" key="3">
    <source>
        <dbReference type="ARBA" id="ARBA00008479"/>
    </source>
</evidence>
<dbReference type="STRING" id="4829.A0A163JHL0"/>
<dbReference type="OrthoDB" id="285729at2759"/>
<comment type="subcellular location">
    <subcellularLocation>
        <location evidence="2">Nucleus</location>
        <location evidence="2">Nucleolus</location>
    </subcellularLocation>
</comment>
<dbReference type="OMA" id="MQQTEAD"/>
<sequence length="204" mass="23318">MLARKNADRRRKLTFKGNEYVKANWNKNETLIQNYRRLGLLTNLNGKAAGGVEVINPEKKEETMEVEEVAQDELKELTEADIEELKKTLRPDEGLIQRDDEGNIIQIITGERLSHNDILDAPIVPVEAKTEFVRGLEAQAAAAAMGKGERHVASSEVQWLEKLTEKYGDDYEAMFWDKDLNRNQLTVAQIKKRFKNHKKVMAAK</sequence>
<protein>
    <recommendedName>
        <fullName evidence="4">Nucleolar protein 16</fullName>
    </recommendedName>
</protein>
<keyword evidence="7" id="KW-1185">Reference proteome</keyword>
<dbReference type="FunCoup" id="A0A163JHL0">
    <property type="interactions" value="143"/>
</dbReference>
<evidence type="ECO:0000256" key="5">
    <source>
        <dbReference type="ARBA" id="ARBA00023242"/>
    </source>
</evidence>
<dbReference type="PANTHER" id="PTHR13243">
    <property type="entry name" value="HSPC111 PROTEIN-RELATED"/>
    <property type="match status" value="1"/>
</dbReference>
<dbReference type="EMBL" id="LT552697">
    <property type="protein sequence ID" value="SAL99394.1"/>
    <property type="molecule type" value="Genomic_DNA"/>
</dbReference>
<comment type="similarity">
    <text evidence="3">Belongs to the NOP16 family.</text>
</comment>
<dbReference type="InParanoid" id="A0A163JHL0"/>
<reference evidence="6" key="1">
    <citation type="submission" date="2016-04" db="EMBL/GenBank/DDBJ databases">
        <authorList>
            <person name="Evans L.H."/>
            <person name="Alamgir A."/>
            <person name="Owens N."/>
            <person name="Weber N.D."/>
            <person name="Virtaneva K."/>
            <person name="Barbian K."/>
            <person name="Babar A."/>
            <person name="Rosenke K."/>
        </authorList>
    </citation>
    <scope>NUCLEOTIDE SEQUENCE [LARGE SCALE GENOMIC DNA]</scope>
    <source>
        <strain evidence="6">CBS 101.48</strain>
    </source>
</reference>